<protein>
    <submittedName>
        <fullName evidence="1">Uncharacterized protein</fullName>
    </submittedName>
</protein>
<dbReference type="EMBL" id="JAPFFM010000020">
    <property type="protein sequence ID" value="KAJ6682430.1"/>
    <property type="molecule type" value="Genomic_DNA"/>
</dbReference>
<reference evidence="1" key="1">
    <citation type="submission" date="2022-11" db="EMBL/GenBank/DDBJ databases">
        <authorList>
            <person name="Hyden B.L."/>
            <person name="Feng K."/>
            <person name="Yates T."/>
            <person name="Jawdy S."/>
            <person name="Smart L.B."/>
            <person name="Muchero W."/>
        </authorList>
    </citation>
    <scope>NUCLEOTIDE SEQUENCE</scope>
    <source>
        <tissue evidence="1">Shoot tip</tissue>
    </source>
</reference>
<comment type="caution">
    <text evidence="1">The sequence shown here is derived from an EMBL/GenBank/DDBJ whole genome shotgun (WGS) entry which is preliminary data.</text>
</comment>
<organism evidence="1 2">
    <name type="scientific">Salix koriyanagi</name>
    <dbReference type="NCBI Taxonomy" id="2511006"/>
    <lineage>
        <taxon>Eukaryota</taxon>
        <taxon>Viridiplantae</taxon>
        <taxon>Streptophyta</taxon>
        <taxon>Embryophyta</taxon>
        <taxon>Tracheophyta</taxon>
        <taxon>Spermatophyta</taxon>
        <taxon>Magnoliopsida</taxon>
        <taxon>eudicotyledons</taxon>
        <taxon>Gunneridae</taxon>
        <taxon>Pentapetalae</taxon>
        <taxon>rosids</taxon>
        <taxon>fabids</taxon>
        <taxon>Malpighiales</taxon>
        <taxon>Salicaceae</taxon>
        <taxon>Saliceae</taxon>
        <taxon>Salix</taxon>
    </lineage>
</organism>
<gene>
    <name evidence="1" type="ORF">OIU74_020632</name>
</gene>
<proteinExistence type="predicted"/>
<evidence type="ECO:0000313" key="2">
    <source>
        <dbReference type="Proteomes" id="UP001151752"/>
    </source>
</evidence>
<sequence length="33" mass="3704">MHTHQLGSQFQQTKGSMLPRSLATLLLLLRCHG</sequence>
<keyword evidence="2" id="KW-1185">Reference proteome</keyword>
<accession>A0A9Q0SMM9</accession>
<name>A0A9Q0SMM9_9ROSI</name>
<evidence type="ECO:0000313" key="1">
    <source>
        <dbReference type="EMBL" id="KAJ6682430.1"/>
    </source>
</evidence>
<dbReference type="Proteomes" id="UP001151752">
    <property type="component" value="Chromosome 5"/>
</dbReference>
<dbReference type="AlphaFoldDB" id="A0A9Q0SMM9"/>
<reference evidence="1" key="2">
    <citation type="journal article" date="2023" name="Int. J. Mol. Sci.">
        <title>De Novo Assembly and Annotation of 11 Diverse Shrub Willow (Salix) Genomes Reveals Novel Gene Organization in Sex-Linked Regions.</title>
        <authorList>
            <person name="Hyden B."/>
            <person name="Feng K."/>
            <person name="Yates T.B."/>
            <person name="Jawdy S."/>
            <person name="Cereghino C."/>
            <person name="Smart L.B."/>
            <person name="Muchero W."/>
        </authorList>
    </citation>
    <scope>NUCLEOTIDE SEQUENCE</scope>
    <source>
        <tissue evidence="1">Shoot tip</tissue>
    </source>
</reference>
<feature type="non-terminal residue" evidence="1">
    <location>
        <position position="33"/>
    </location>
</feature>